<dbReference type="SMART" id="SM00382">
    <property type="entry name" value="AAA"/>
    <property type="match status" value="1"/>
</dbReference>
<dbReference type="RefSeq" id="WP_377188948.1">
    <property type="nucleotide sequence ID" value="NZ_JBHUOG010000002.1"/>
</dbReference>
<dbReference type="PROSITE" id="PS50893">
    <property type="entry name" value="ABC_TRANSPORTER_2"/>
    <property type="match status" value="1"/>
</dbReference>
<evidence type="ECO:0000256" key="3">
    <source>
        <dbReference type="ARBA" id="ARBA00022741"/>
    </source>
</evidence>
<evidence type="ECO:0000256" key="2">
    <source>
        <dbReference type="ARBA" id="ARBA00022448"/>
    </source>
</evidence>
<keyword evidence="2" id="KW-0813">Transport</keyword>
<keyword evidence="4 6" id="KW-0067">ATP-binding</keyword>
<dbReference type="EMBL" id="JBHUOG010000002">
    <property type="protein sequence ID" value="MFD2796779.1"/>
    <property type="molecule type" value="Genomic_DNA"/>
</dbReference>
<name>A0ABW5VYP4_9MICO</name>
<dbReference type="SUPFAM" id="SSF52540">
    <property type="entry name" value="P-loop containing nucleoside triphosphate hydrolases"/>
    <property type="match status" value="1"/>
</dbReference>
<comment type="similarity">
    <text evidence="1">Belongs to the ABC transporter superfamily.</text>
</comment>
<evidence type="ECO:0000313" key="6">
    <source>
        <dbReference type="EMBL" id="MFD2796779.1"/>
    </source>
</evidence>
<reference evidence="7" key="1">
    <citation type="journal article" date="2019" name="Int. J. Syst. Evol. Microbiol.">
        <title>The Global Catalogue of Microorganisms (GCM) 10K type strain sequencing project: providing services to taxonomists for standard genome sequencing and annotation.</title>
        <authorList>
            <consortium name="The Broad Institute Genomics Platform"/>
            <consortium name="The Broad Institute Genome Sequencing Center for Infectious Disease"/>
            <person name="Wu L."/>
            <person name="Ma J."/>
        </authorList>
    </citation>
    <scope>NUCLEOTIDE SEQUENCE [LARGE SCALE GENOMIC DNA]</scope>
    <source>
        <strain evidence="7">CCM 7044</strain>
    </source>
</reference>
<dbReference type="InterPro" id="IPR003593">
    <property type="entry name" value="AAA+_ATPase"/>
</dbReference>
<evidence type="ECO:0000313" key="7">
    <source>
        <dbReference type="Proteomes" id="UP001597479"/>
    </source>
</evidence>
<sequence>MRNAFVRLESLVQLDINRVIKTYREGHRAVDDVSLRVGPGVLGLLGPNGAGKSSLMRVLATITRPTAGTVTWDGVDVARHPDGLRRVLGYLPQDFGVYPNLSAPEFLHYLAAAKGLSGRSARARVQELLNLVNLADVGRRPLGKFSGGMRQRVGIAQALLNDPLLLIVDEPTVGLDPEERMRFRNLLGDLGSDRVVILSTHIVPDVEAVADDLAILAGGRLLHRGPPGDLVRAADGQVWELVVQAADLSALRDRYEVTRAVRTPDGVRVRVLHPEAPAHGAVAVPPDLEDAYVRIVRSAGRIATSAVAR</sequence>
<dbReference type="CDD" id="cd03264">
    <property type="entry name" value="ABC_drug_resistance_like"/>
    <property type="match status" value="1"/>
</dbReference>
<dbReference type="PANTHER" id="PTHR43335">
    <property type="entry name" value="ABC TRANSPORTER, ATP-BINDING PROTEIN"/>
    <property type="match status" value="1"/>
</dbReference>
<feature type="domain" description="ABC transporter" evidence="5">
    <location>
        <begin position="14"/>
        <end position="243"/>
    </location>
</feature>
<dbReference type="Proteomes" id="UP001597479">
    <property type="component" value="Unassembled WGS sequence"/>
</dbReference>
<dbReference type="GO" id="GO:0005524">
    <property type="term" value="F:ATP binding"/>
    <property type="evidence" value="ECO:0007669"/>
    <property type="project" value="UniProtKB-KW"/>
</dbReference>
<dbReference type="PROSITE" id="PS00211">
    <property type="entry name" value="ABC_TRANSPORTER_1"/>
    <property type="match status" value="1"/>
</dbReference>
<keyword evidence="7" id="KW-1185">Reference proteome</keyword>
<organism evidence="6 7">
    <name type="scientific">Promicromonospora vindobonensis</name>
    <dbReference type="NCBI Taxonomy" id="195748"/>
    <lineage>
        <taxon>Bacteria</taxon>
        <taxon>Bacillati</taxon>
        <taxon>Actinomycetota</taxon>
        <taxon>Actinomycetes</taxon>
        <taxon>Micrococcales</taxon>
        <taxon>Promicromonosporaceae</taxon>
        <taxon>Promicromonospora</taxon>
    </lineage>
</organism>
<accession>A0ABW5VYP4</accession>
<evidence type="ECO:0000259" key="5">
    <source>
        <dbReference type="PROSITE" id="PS50893"/>
    </source>
</evidence>
<dbReference type="Pfam" id="PF00005">
    <property type="entry name" value="ABC_tran"/>
    <property type="match status" value="1"/>
</dbReference>
<protein>
    <submittedName>
        <fullName evidence="6">ABC transporter ATP-binding protein</fullName>
    </submittedName>
</protein>
<evidence type="ECO:0000256" key="1">
    <source>
        <dbReference type="ARBA" id="ARBA00005417"/>
    </source>
</evidence>
<dbReference type="InterPro" id="IPR017871">
    <property type="entry name" value="ABC_transporter-like_CS"/>
</dbReference>
<dbReference type="PANTHER" id="PTHR43335:SF2">
    <property type="entry name" value="ABC TRANSPORTER, ATP-BINDING PROTEIN"/>
    <property type="match status" value="1"/>
</dbReference>
<evidence type="ECO:0000256" key="4">
    <source>
        <dbReference type="ARBA" id="ARBA00022840"/>
    </source>
</evidence>
<comment type="caution">
    <text evidence="6">The sequence shown here is derived from an EMBL/GenBank/DDBJ whole genome shotgun (WGS) entry which is preliminary data.</text>
</comment>
<keyword evidence="3" id="KW-0547">Nucleotide-binding</keyword>
<dbReference type="InterPro" id="IPR003439">
    <property type="entry name" value="ABC_transporter-like_ATP-bd"/>
</dbReference>
<dbReference type="InterPro" id="IPR027417">
    <property type="entry name" value="P-loop_NTPase"/>
</dbReference>
<proteinExistence type="inferred from homology"/>
<dbReference type="Gene3D" id="3.40.50.300">
    <property type="entry name" value="P-loop containing nucleotide triphosphate hydrolases"/>
    <property type="match status" value="1"/>
</dbReference>
<gene>
    <name evidence="6" type="ORF">ACFS27_24695</name>
</gene>